<accession>Q22RZ9</accession>
<feature type="region of interest" description="Disordered" evidence="1">
    <location>
        <begin position="432"/>
        <end position="472"/>
    </location>
</feature>
<feature type="compositionally biased region" description="Low complexity" evidence="1">
    <location>
        <begin position="371"/>
        <end position="389"/>
    </location>
</feature>
<dbReference type="GeneID" id="7846022"/>
<gene>
    <name evidence="2" type="ORF">TTHERM_00011390</name>
</gene>
<organism evidence="2 3">
    <name type="scientific">Tetrahymena thermophila (strain SB210)</name>
    <dbReference type="NCBI Taxonomy" id="312017"/>
    <lineage>
        <taxon>Eukaryota</taxon>
        <taxon>Sar</taxon>
        <taxon>Alveolata</taxon>
        <taxon>Ciliophora</taxon>
        <taxon>Intramacronucleata</taxon>
        <taxon>Oligohymenophorea</taxon>
        <taxon>Hymenostomatida</taxon>
        <taxon>Tetrahymenina</taxon>
        <taxon>Tetrahymenidae</taxon>
        <taxon>Tetrahymena</taxon>
    </lineage>
</organism>
<sequence>MEGNPQIEEEEEDNNKKTNISLAQKNSEDGKEAMQSRGNALNLNRLTFSGNINANNLDSQQGDKQNQPANSNSILARRGIQGQNIKIPKADSINPIQNGGANANPANVPTNNENENNTLAGIQMMSTGNLEFMSSTPSAAYNQNGLNFMNNQYMPFYTGFHNNQIQVNSQAQLNQPSSASQHEAASPMFVLPGINSPAPRNQLPLFKPPISGIGNNTPSAITPLVGSSYLVYTPGQLGISTPGIFNQYPMMTPYYMPNKFAPLQKIGGGTLNELDKLEGDNSTYMNIVSNNYQPFENNGISSMNNFHFAPPTPTPTPGMTSTQFFNSNNNNQGANQNKSNQNNNFNNNNNNQQHQQNQQINPNDLIGYQTNENNSNNASNKNGSSISISPQVAEQKRDDKNAESSNSNNKANIPTTLESLMKEINSLDPENQKLLGQMLQSKIAHSHPQDQTESNEKLVKEEHTRKSFSTYQ</sequence>
<evidence type="ECO:0000256" key="1">
    <source>
        <dbReference type="SAM" id="MobiDB-lite"/>
    </source>
</evidence>
<feature type="compositionally biased region" description="Basic and acidic residues" evidence="1">
    <location>
        <begin position="447"/>
        <end position="465"/>
    </location>
</feature>
<dbReference type="AlphaFoldDB" id="Q22RZ9"/>
<feature type="region of interest" description="Disordered" evidence="1">
    <location>
        <begin position="1"/>
        <end position="36"/>
    </location>
</feature>
<dbReference type="HOGENOM" id="CLU_468934_0_0_1"/>
<dbReference type="InParanoid" id="Q22RZ9"/>
<dbReference type="EMBL" id="GG662845">
    <property type="protein sequence ID" value="EAR87973.2"/>
    <property type="molecule type" value="Genomic_DNA"/>
</dbReference>
<protein>
    <submittedName>
        <fullName evidence="2">Uncharacterized protein</fullName>
    </submittedName>
</protein>
<evidence type="ECO:0000313" key="2">
    <source>
        <dbReference type="EMBL" id="EAR87973.2"/>
    </source>
</evidence>
<feature type="compositionally biased region" description="Low complexity" evidence="1">
    <location>
        <begin position="403"/>
        <end position="412"/>
    </location>
</feature>
<name>Q22RZ9_TETTS</name>
<feature type="compositionally biased region" description="Low complexity" evidence="1">
    <location>
        <begin position="317"/>
        <end position="363"/>
    </location>
</feature>
<dbReference type="Proteomes" id="UP000009168">
    <property type="component" value="Unassembled WGS sequence"/>
</dbReference>
<keyword evidence="3" id="KW-1185">Reference proteome</keyword>
<feature type="region of interest" description="Disordered" evidence="1">
    <location>
        <begin position="303"/>
        <end position="415"/>
    </location>
</feature>
<dbReference type="KEGG" id="tet:TTHERM_00011390"/>
<evidence type="ECO:0000313" key="3">
    <source>
        <dbReference type="Proteomes" id="UP000009168"/>
    </source>
</evidence>
<proteinExistence type="predicted"/>
<reference evidence="3" key="1">
    <citation type="journal article" date="2006" name="PLoS Biol.">
        <title>Macronuclear genome sequence of the ciliate Tetrahymena thermophila, a model eukaryote.</title>
        <authorList>
            <person name="Eisen J.A."/>
            <person name="Coyne R.S."/>
            <person name="Wu M."/>
            <person name="Wu D."/>
            <person name="Thiagarajan M."/>
            <person name="Wortman J.R."/>
            <person name="Badger J.H."/>
            <person name="Ren Q."/>
            <person name="Amedeo P."/>
            <person name="Jones K.M."/>
            <person name="Tallon L.J."/>
            <person name="Delcher A.L."/>
            <person name="Salzberg S.L."/>
            <person name="Silva J.C."/>
            <person name="Haas B.J."/>
            <person name="Majoros W.H."/>
            <person name="Farzad M."/>
            <person name="Carlton J.M."/>
            <person name="Smith R.K. Jr."/>
            <person name="Garg J."/>
            <person name="Pearlman R.E."/>
            <person name="Karrer K.M."/>
            <person name="Sun L."/>
            <person name="Manning G."/>
            <person name="Elde N.C."/>
            <person name="Turkewitz A.P."/>
            <person name="Asai D.J."/>
            <person name="Wilkes D.E."/>
            <person name="Wang Y."/>
            <person name="Cai H."/>
            <person name="Collins K."/>
            <person name="Stewart B.A."/>
            <person name="Lee S.R."/>
            <person name="Wilamowska K."/>
            <person name="Weinberg Z."/>
            <person name="Ruzzo W.L."/>
            <person name="Wloga D."/>
            <person name="Gaertig J."/>
            <person name="Frankel J."/>
            <person name="Tsao C.-C."/>
            <person name="Gorovsky M.A."/>
            <person name="Keeling P.J."/>
            <person name="Waller R.F."/>
            <person name="Patron N.J."/>
            <person name="Cherry J.M."/>
            <person name="Stover N.A."/>
            <person name="Krieger C.J."/>
            <person name="del Toro C."/>
            <person name="Ryder H.F."/>
            <person name="Williamson S.C."/>
            <person name="Barbeau R.A."/>
            <person name="Hamilton E.P."/>
            <person name="Orias E."/>
        </authorList>
    </citation>
    <scope>NUCLEOTIDE SEQUENCE [LARGE SCALE GENOMIC DNA]</scope>
    <source>
        <strain evidence="3">SB210</strain>
    </source>
</reference>
<dbReference type="RefSeq" id="XP_001008218.2">
    <property type="nucleotide sequence ID" value="XM_001008218.2"/>
</dbReference>